<dbReference type="GO" id="GO:0005783">
    <property type="term" value="C:endoplasmic reticulum"/>
    <property type="evidence" value="ECO:0007669"/>
    <property type="project" value="TreeGrafter"/>
</dbReference>
<proteinExistence type="inferred from homology"/>
<dbReference type="PANTHER" id="PTHR13285">
    <property type="entry name" value="ACYLTRANSFERASE"/>
    <property type="match status" value="1"/>
</dbReference>
<evidence type="ECO:0000256" key="6">
    <source>
        <dbReference type="SAM" id="Phobius"/>
    </source>
</evidence>
<feature type="transmembrane region" description="Helical" evidence="6">
    <location>
        <begin position="28"/>
        <end position="49"/>
    </location>
</feature>
<evidence type="ECO:0000256" key="5">
    <source>
        <dbReference type="ARBA" id="ARBA00038268"/>
    </source>
</evidence>
<evidence type="ECO:0000313" key="7">
    <source>
        <dbReference type="EMBL" id="CAL4071662.1"/>
    </source>
</evidence>
<accession>A0AAV2Q9F7</accession>
<evidence type="ECO:0000256" key="4">
    <source>
        <dbReference type="ARBA" id="ARBA00023136"/>
    </source>
</evidence>
<dbReference type="GO" id="GO:0016409">
    <property type="term" value="F:palmitoyltransferase activity"/>
    <property type="evidence" value="ECO:0007669"/>
    <property type="project" value="TreeGrafter"/>
</dbReference>
<evidence type="ECO:0000256" key="2">
    <source>
        <dbReference type="ARBA" id="ARBA00022692"/>
    </source>
</evidence>
<feature type="transmembrane region" description="Helical" evidence="6">
    <location>
        <begin position="312"/>
        <end position="331"/>
    </location>
</feature>
<evidence type="ECO:0000256" key="3">
    <source>
        <dbReference type="ARBA" id="ARBA00022989"/>
    </source>
</evidence>
<evidence type="ECO:0008006" key="9">
    <source>
        <dbReference type="Google" id="ProtNLM"/>
    </source>
</evidence>
<protein>
    <recommendedName>
        <fullName evidence="9">Protein-cysteine N-palmitoyltransferase Rasp</fullName>
    </recommendedName>
</protein>
<dbReference type="EMBL" id="CAXKWB010004024">
    <property type="protein sequence ID" value="CAL4071662.1"/>
    <property type="molecule type" value="Genomic_DNA"/>
</dbReference>
<evidence type="ECO:0000256" key="1">
    <source>
        <dbReference type="ARBA" id="ARBA00004141"/>
    </source>
</evidence>
<gene>
    <name evidence="7" type="ORF">MNOR_LOCUS8614</name>
</gene>
<keyword evidence="2 6" id="KW-0812">Transmembrane</keyword>
<organism evidence="7 8">
    <name type="scientific">Meganyctiphanes norvegica</name>
    <name type="common">Northern krill</name>
    <name type="synonym">Thysanopoda norvegica</name>
    <dbReference type="NCBI Taxonomy" id="48144"/>
    <lineage>
        <taxon>Eukaryota</taxon>
        <taxon>Metazoa</taxon>
        <taxon>Ecdysozoa</taxon>
        <taxon>Arthropoda</taxon>
        <taxon>Crustacea</taxon>
        <taxon>Multicrustacea</taxon>
        <taxon>Malacostraca</taxon>
        <taxon>Eumalacostraca</taxon>
        <taxon>Eucarida</taxon>
        <taxon>Euphausiacea</taxon>
        <taxon>Euphausiidae</taxon>
        <taxon>Meganyctiphanes</taxon>
    </lineage>
</organism>
<dbReference type="Proteomes" id="UP001497623">
    <property type="component" value="Unassembled WGS sequence"/>
</dbReference>
<evidence type="ECO:0000313" key="8">
    <source>
        <dbReference type="Proteomes" id="UP001497623"/>
    </source>
</evidence>
<feature type="non-terminal residue" evidence="7">
    <location>
        <position position="521"/>
    </location>
</feature>
<dbReference type="GO" id="GO:0016020">
    <property type="term" value="C:membrane"/>
    <property type="evidence" value="ECO:0007669"/>
    <property type="project" value="UniProtKB-SubCell"/>
</dbReference>
<dbReference type="InterPro" id="IPR051085">
    <property type="entry name" value="MB_O-acyltransferase"/>
</dbReference>
<name>A0AAV2Q9F7_MEGNR</name>
<comment type="subcellular location">
    <subcellularLocation>
        <location evidence="1">Membrane</location>
        <topology evidence="1">Multi-pass membrane protein</topology>
    </subcellularLocation>
</comment>
<dbReference type="PANTHER" id="PTHR13285:SF18">
    <property type="entry name" value="PROTEIN-CYSTEINE N-PALMITOYLTRANSFERASE RASP"/>
    <property type="match status" value="1"/>
</dbReference>
<dbReference type="InterPro" id="IPR004299">
    <property type="entry name" value="MBOAT_fam"/>
</dbReference>
<feature type="transmembrane region" description="Helical" evidence="6">
    <location>
        <begin position="268"/>
        <end position="292"/>
    </location>
</feature>
<feature type="transmembrane region" description="Helical" evidence="6">
    <location>
        <begin position="452"/>
        <end position="472"/>
    </location>
</feature>
<comment type="caution">
    <text evidence="7">The sequence shown here is derived from an EMBL/GenBank/DDBJ whole genome shotgun (WGS) entry which is preliminary data.</text>
</comment>
<feature type="transmembrane region" description="Helical" evidence="6">
    <location>
        <begin position="229"/>
        <end position="247"/>
    </location>
</feature>
<feature type="transmembrane region" description="Helical" evidence="6">
    <location>
        <begin position="157"/>
        <end position="179"/>
    </location>
</feature>
<dbReference type="Pfam" id="PF03062">
    <property type="entry name" value="MBOAT"/>
    <property type="match status" value="1"/>
</dbReference>
<reference evidence="7 8" key="1">
    <citation type="submission" date="2024-05" db="EMBL/GenBank/DDBJ databases">
        <authorList>
            <person name="Wallberg A."/>
        </authorList>
    </citation>
    <scope>NUCLEOTIDE SEQUENCE [LARGE SCALE GENOMIC DNA]</scope>
</reference>
<comment type="similarity">
    <text evidence="5">Belongs to the membrane-bound acyltransferase family. HHAT subfamily.</text>
</comment>
<dbReference type="AlphaFoldDB" id="A0AAV2Q9F7"/>
<keyword evidence="3 6" id="KW-1133">Transmembrane helix</keyword>
<keyword evidence="4 6" id="KW-0472">Membrane</keyword>
<feature type="transmembrane region" description="Helical" evidence="6">
    <location>
        <begin position="83"/>
        <end position="106"/>
    </location>
</feature>
<feature type="transmembrane region" description="Helical" evidence="6">
    <location>
        <begin position="492"/>
        <end position="511"/>
    </location>
</feature>
<sequence length="521" mass="61667">MAAPVIFKLDRQKWHQPSHKKDEMFPTLHWIEVLFYFISFWGGAIYSLYKFFRTSQRWGQYMPITPVSDSMFGSRQDQTDIEWYVWSPIVVNFIIPWGLLHVLLAQIIRRFAPQHLCLFYILFSVCLLIPVISLMGTMLCFVVPLIMYVVLMSRLKLLIWLAWCLMLILFNTQLVTSYLEWCLDDVPEGDYKVSVVVAWIILRSLSFSLEVCDADPEAELTSLPLLTTLLGYCFYMPFVCIGPYMPFTDFQKGLAEPYKKWTIQRIGYFILQFARFLWWMFLTHIVLFYFYAHSLHFSPRLVKKMTSWSMAGFVYFLFVFFLLKFVVLYGLPSVLARMEGFDPPRHPKCTLMTYRFSDVWRYFDHGLYRFMLKHIYIPWVGSDKSMLKQVQGTALVFTFVYVWHGVSAQVFWWSTINFFGIVIEKIADYVLHNRQYIEWENRWVPVSWRRRMYGLGAVCLYIPSLAANTIFLSNLENAAIVADRIFISGYPHATAATFFFMFCLGQISMELQNWKIKLKLK</sequence>
<feature type="transmembrane region" description="Helical" evidence="6">
    <location>
        <begin position="118"/>
        <end position="151"/>
    </location>
</feature>
<keyword evidence="8" id="KW-1185">Reference proteome</keyword>